<proteinExistence type="predicted"/>
<accession>A0A9P5P7D4</accession>
<evidence type="ECO:0000313" key="2">
    <source>
        <dbReference type="EMBL" id="KAF9056903.1"/>
    </source>
</evidence>
<dbReference type="EMBL" id="JADNRY010000412">
    <property type="protein sequence ID" value="KAF9056903.1"/>
    <property type="molecule type" value="Genomic_DNA"/>
</dbReference>
<organism evidence="2 3">
    <name type="scientific">Rhodocollybia butyracea</name>
    <dbReference type="NCBI Taxonomy" id="206335"/>
    <lineage>
        <taxon>Eukaryota</taxon>
        <taxon>Fungi</taxon>
        <taxon>Dikarya</taxon>
        <taxon>Basidiomycota</taxon>
        <taxon>Agaricomycotina</taxon>
        <taxon>Agaricomycetes</taxon>
        <taxon>Agaricomycetidae</taxon>
        <taxon>Agaricales</taxon>
        <taxon>Marasmiineae</taxon>
        <taxon>Omphalotaceae</taxon>
        <taxon>Rhodocollybia</taxon>
    </lineage>
</organism>
<evidence type="ECO:0000313" key="3">
    <source>
        <dbReference type="Proteomes" id="UP000772434"/>
    </source>
</evidence>
<dbReference type="Proteomes" id="UP000772434">
    <property type="component" value="Unassembled WGS sequence"/>
</dbReference>
<gene>
    <name evidence="2" type="ORF">BDP27DRAFT_1372966</name>
</gene>
<dbReference type="PROSITE" id="PS51257">
    <property type="entry name" value="PROKAR_LIPOPROTEIN"/>
    <property type="match status" value="1"/>
</dbReference>
<feature type="compositionally biased region" description="Gly residues" evidence="1">
    <location>
        <begin position="46"/>
        <end position="65"/>
    </location>
</feature>
<evidence type="ECO:0000256" key="1">
    <source>
        <dbReference type="SAM" id="MobiDB-lite"/>
    </source>
</evidence>
<sequence>MWQAIRRRIPTLSLPPTPVPAAAFGLGCVLRGGSSRCWSRADEAPGGEGEGGRGGGGKVGGAGEGGHSGGALVELVMLRAKLQQDWVEKFGAIMESYGGTSNVNVWTLREGSGEAMCWRRNDENK</sequence>
<comment type="caution">
    <text evidence="2">The sequence shown here is derived from an EMBL/GenBank/DDBJ whole genome shotgun (WGS) entry which is preliminary data.</text>
</comment>
<reference evidence="2" key="1">
    <citation type="submission" date="2020-11" db="EMBL/GenBank/DDBJ databases">
        <authorList>
            <consortium name="DOE Joint Genome Institute"/>
            <person name="Ahrendt S."/>
            <person name="Riley R."/>
            <person name="Andreopoulos W."/>
            <person name="Labutti K."/>
            <person name="Pangilinan J."/>
            <person name="Ruiz-Duenas F.J."/>
            <person name="Barrasa J.M."/>
            <person name="Sanchez-Garcia M."/>
            <person name="Camarero S."/>
            <person name="Miyauchi S."/>
            <person name="Serrano A."/>
            <person name="Linde D."/>
            <person name="Babiker R."/>
            <person name="Drula E."/>
            <person name="Ayuso-Fernandez I."/>
            <person name="Pacheco R."/>
            <person name="Padilla G."/>
            <person name="Ferreira P."/>
            <person name="Barriuso J."/>
            <person name="Kellner H."/>
            <person name="Castanera R."/>
            <person name="Alfaro M."/>
            <person name="Ramirez L."/>
            <person name="Pisabarro A.G."/>
            <person name="Kuo A."/>
            <person name="Tritt A."/>
            <person name="Lipzen A."/>
            <person name="He G."/>
            <person name="Yan M."/>
            <person name="Ng V."/>
            <person name="Cullen D."/>
            <person name="Martin F."/>
            <person name="Rosso M.-N."/>
            <person name="Henrissat B."/>
            <person name="Hibbett D."/>
            <person name="Martinez A.T."/>
            <person name="Grigoriev I.V."/>
        </authorList>
    </citation>
    <scope>NUCLEOTIDE SEQUENCE</scope>
    <source>
        <strain evidence="2">AH 40177</strain>
    </source>
</reference>
<keyword evidence="3" id="KW-1185">Reference proteome</keyword>
<dbReference type="AlphaFoldDB" id="A0A9P5P7D4"/>
<protein>
    <submittedName>
        <fullName evidence="2">Uncharacterized protein</fullName>
    </submittedName>
</protein>
<feature type="region of interest" description="Disordered" evidence="1">
    <location>
        <begin position="37"/>
        <end position="65"/>
    </location>
</feature>
<name>A0A9P5P7D4_9AGAR</name>